<name>A0A9X7QND4_BACCE</name>
<dbReference type="AlphaFoldDB" id="A0A9X7QND4"/>
<proteinExistence type="predicted"/>
<reference evidence="1 2" key="1">
    <citation type="journal article" date="2019" name="Ecotoxicol. Environ. Saf.">
        <title>Microbial characterization of heavy metal resistant bacterial strains isolated from an electroplating wastewater treatment plant.</title>
        <authorList>
            <person name="Cai X."/>
            <person name="Zheng X."/>
            <person name="Zhang D."/>
            <person name="Iqbal W."/>
            <person name="Liu C."/>
            <person name="Yang B."/>
            <person name="Zhao X."/>
            <person name="Lu X."/>
            <person name="Mao Y."/>
        </authorList>
    </citation>
    <scope>NUCLEOTIDE SEQUENCE [LARGE SCALE GENOMIC DNA]</scope>
    <source>
        <strain evidence="1 2">Co1-1</strain>
    </source>
</reference>
<feature type="non-terminal residue" evidence="1">
    <location>
        <position position="1"/>
    </location>
</feature>
<dbReference type="Proteomes" id="UP000321735">
    <property type="component" value="Chromosome"/>
</dbReference>
<evidence type="ECO:0000313" key="2">
    <source>
        <dbReference type="Proteomes" id="UP000321735"/>
    </source>
</evidence>
<gene>
    <name evidence="1" type="ORF">D0437_33000</name>
</gene>
<dbReference type="EMBL" id="CP031778">
    <property type="protein sequence ID" value="QDZ77469.1"/>
    <property type="molecule type" value="Genomic_DNA"/>
</dbReference>
<organism evidence="1 2">
    <name type="scientific">Bacillus cereus</name>
    <dbReference type="NCBI Taxonomy" id="1396"/>
    <lineage>
        <taxon>Bacteria</taxon>
        <taxon>Bacillati</taxon>
        <taxon>Bacillota</taxon>
        <taxon>Bacilli</taxon>
        <taxon>Bacillales</taxon>
        <taxon>Bacillaceae</taxon>
        <taxon>Bacillus</taxon>
        <taxon>Bacillus cereus group</taxon>
    </lineage>
</organism>
<protein>
    <submittedName>
        <fullName evidence="1">Uncharacterized protein</fullName>
    </submittedName>
</protein>
<sequence length="77" mass="8742">SYDEVRFLGKGFTYKPKGILTVVRILLLVDRVSPTTSLNPCIRPEDWCLCLISGLRMSWMLMTTGHSSYLLRGSNAY</sequence>
<evidence type="ECO:0000313" key="1">
    <source>
        <dbReference type="EMBL" id="QDZ77469.1"/>
    </source>
</evidence>
<accession>A0A9X7QND4</accession>